<dbReference type="Proteomes" id="UP000216411">
    <property type="component" value="Unassembled WGS sequence"/>
</dbReference>
<evidence type="ECO:0000313" key="1">
    <source>
        <dbReference type="EMBL" id="RDY30324.1"/>
    </source>
</evidence>
<proteinExistence type="predicted"/>
<dbReference type="EMBL" id="NOKA02000041">
    <property type="protein sequence ID" value="RDY30324.1"/>
    <property type="molecule type" value="Genomic_DNA"/>
</dbReference>
<keyword evidence="2" id="KW-1185">Reference proteome</keyword>
<organism evidence="1 2">
    <name type="scientific">Lachnotalea glycerini</name>
    <dbReference type="NCBI Taxonomy" id="1763509"/>
    <lineage>
        <taxon>Bacteria</taxon>
        <taxon>Bacillati</taxon>
        <taxon>Bacillota</taxon>
        <taxon>Clostridia</taxon>
        <taxon>Lachnospirales</taxon>
        <taxon>Lachnospiraceae</taxon>
        <taxon>Lachnotalea</taxon>
    </lineage>
</organism>
<name>A0A371JC37_9FIRM</name>
<comment type="caution">
    <text evidence="1">The sequence shown here is derived from an EMBL/GenBank/DDBJ whole genome shotgun (WGS) entry which is preliminary data.</text>
</comment>
<dbReference type="AlphaFoldDB" id="A0A371JC37"/>
<dbReference type="RefSeq" id="WP_094376343.1">
    <property type="nucleotide sequence ID" value="NZ_NOKA02000041.1"/>
</dbReference>
<sequence length="69" mass="8006">MSLVRYRINVESLSSSEYDEFKKKLDLIAEQALMVDLPVTEFEVLFRGNDNINFIKSLFPANCIFTKVD</sequence>
<evidence type="ECO:0000313" key="2">
    <source>
        <dbReference type="Proteomes" id="UP000216411"/>
    </source>
</evidence>
<gene>
    <name evidence="1" type="ORF">CG710_015435</name>
</gene>
<accession>A0A371JC37</accession>
<reference evidence="1 2" key="1">
    <citation type="journal article" date="2017" name="Genome Announc.">
        <title>Draft Genome Sequence of a Sporulating and Motile Strain of Lachnotalea glycerini Isolated from Water in Quebec City, Canada.</title>
        <authorList>
            <person name="Maheux A.F."/>
            <person name="Boudreau D.K."/>
            <person name="Berube E."/>
            <person name="Boissinot M."/>
            <person name="Raymond F."/>
            <person name="Brodeur S."/>
            <person name="Corbeil J."/>
            <person name="Isabel S."/>
            <person name="Omar R.F."/>
            <person name="Bergeron M.G."/>
        </authorList>
    </citation>
    <scope>NUCLEOTIDE SEQUENCE [LARGE SCALE GENOMIC DNA]</scope>
    <source>
        <strain evidence="1 2">CCRI-19302</strain>
    </source>
</reference>
<protein>
    <submittedName>
        <fullName evidence="1">Uncharacterized protein</fullName>
    </submittedName>
</protein>